<dbReference type="Pfam" id="PF00017">
    <property type="entry name" value="SH2"/>
    <property type="match status" value="1"/>
</dbReference>
<dbReference type="RefSeq" id="XP_014669015.1">
    <property type="nucleotide sequence ID" value="XM_014813529.1"/>
</dbReference>
<organism evidence="6 7">
    <name type="scientific">Priapulus caudatus</name>
    <name type="common">Priapulid worm</name>
    <dbReference type="NCBI Taxonomy" id="37621"/>
    <lineage>
        <taxon>Eukaryota</taxon>
        <taxon>Metazoa</taxon>
        <taxon>Ecdysozoa</taxon>
        <taxon>Scalidophora</taxon>
        <taxon>Priapulida</taxon>
        <taxon>Priapulimorpha</taxon>
        <taxon>Priapulimorphida</taxon>
        <taxon>Priapulidae</taxon>
        <taxon>Priapulus</taxon>
    </lineage>
</organism>
<dbReference type="SUPFAM" id="SSF50729">
    <property type="entry name" value="PH domain-like"/>
    <property type="match status" value="1"/>
</dbReference>
<dbReference type="Proteomes" id="UP000695022">
    <property type="component" value="Unplaced"/>
</dbReference>
<name>A0ABM1E9Z4_PRICU</name>
<dbReference type="Gene3D" id="3.30.505.10">
    <property type="entry name" value="SH2 domain"/>
    <property type="match status" value="1"/>
</dbReference>
<keyword evidence="1 2" id="KW-0727">SH2 domain</keyword>
<dbReference type="InterPro" id="IPR011993">
    <property type="entry name" value="PH-like_dom_sf"/>
</dbReference>
<evidence type="ECO:0000259" key="5">
    <source>
        <dbReference type="PROSITE" id="PS50001"/>
    </source>
</evidence>
<dbReference type="GeneID" id="106810240"/>
<dbReference type="PANTHER" id="PTHR10337">
    <property type="entry name" value="SHC TRANSFORMING PROTEIN"/>
    <property type="match status" value="1"/>
</dbReference>
<dbReference type="SMART" id="SM00252">
    <property type="entry name" value="SH2"/>
    <property type="match status" value="1"/>
</dbReference>
<dbReference type="Pfam" id="PF00640">
    <property type="entry name" value="PID"/>
    <property type="match status" value="1"/>
</dbReference>
<dbReference type="PRINTS" id="PR00629">
    <property type="entry name" value="SHCPIDOMAIN"/>
</dbReference>
<dbReference type="InterPro" id="IPR006020">
    <property type="entry name" value="PTB/PI_dom"/>
</dbReference>
<evidence type="ECO:0000256" key="1">
    <source>
        <dbReference type="ARBA" id="ARBA00022999"/>
    </source>
</evidence>
<dbReference type="SUPFAM" id="SSF55550">
    <property type="entry name" value="SH2 domain"/>
    <property type="match status" value="1"/>
</dbReference>
<feature type="domain" description="SH2" evidence="5">
    <location>
        <begin position="213"/>
        <end position="304"/>
    </location>
</feature>
<protein>
    <submittedName>
        <fullName evidence="7">SHC-transforming protein 1-like</fullName>
    </submittedName>
</protein>
<sequence>MLAERPNMIHAGSNINFTISTDNLGLVIMESGEIIATHQMQGISFASGGDLDTQDFVAYVAKDGAGRACYVMECTGGLAQDVITTIGQAFELRFKEYLRKTTKTVKLHRAELRGQHGRPARTGVGAGRVSDDAHSQSPPPLPARTHRIHRQALCRRLIEANQVSDLTNENNGLAATDMIDSLGDQEQVMPPPPPIRSDSHRIHTRVPLDSEAWFHRNVTRSEAERLIREDGDFLVRESSQSDGQYVLTGMQRGTVKHLLLVDNDGVVRTRDRVFESVVHLIDYHRQNQLPIMSTDSATSLVNPVLCQQCQPDPR</sequence>
<dbReference type="Gene3D" id="2.30.29.30">
    <property type="entry name" value="Pleckstrin-homology domain (PH domain)/Phosphotyrosine-binding domain (PTB)"/>
    <property type="match status" value="1"/>
</dbReference>
<gene>
    <name evidence="7" type="primary">LOC106810240</name>
</gene>
<dbReference type="InterPro" id="IPR000980">
    <property type="entry name" value="SH2"/>
</dbReference>
<dbReference type="InterPro" id="IPR006019">
    <property type="entry name" value="PID_Shc-like"/>
</dbReference>
<evidence type="ECO:0000259" key="4">
    <source>
        <dbReference type="PROSITE" id="PS01179"/>
    </source>
</evidence>
<dbReference type="InterPro" id="IPR036860">
    <property type="entry name" value="SH2_dom_sf"/>
</dbReference>
<evidence type="ECO:0000256" key="3">
    <source>
        <dbReference type="SAM" id="MobiDB-lite"/>
    </source>
</evidence>
<dbReference type="PROSITE" id="PS50001">
    <property type="entry name" value="SH2"/>
    <property type="match status" value="1"/>
</dbReference>
<accession>A0ABM1E9Z4</accession>
<feature type="domain" description="PID" evidence="4">
    <location>
        <begin position="10"/>
        <end position="105"/>
    </location>
</feature>
<dbReference type="PRINTS" id="PR00401">
    <property type="entry name" value="SH2DOMAIN"/>
</dbReference>
<evidence type="ECO:0000313" key="7">
    <source>
        <dbReference type="RefSeq" id="XP_014669015.1"/>
    </source>
</evidence>
<evidence type="ECO:0000256" key="2">
    <source>
        <dbReference type="PROSITE-ProRule" id="PRU00191"/>
    </source>
</evidence>
<keyword evidence="6" id="KW-1185">Reference proteome</keyword>
<dbReference type="PANTHER" id="PTHR10337:SF11">
    <property type="entry name" value="DSHC PROTEIN"/>
    <property type="match status" value="1"/>
</dbReference>
<reference evidence="7" key="1">
    <citation type="submission" date="2025-08" db="UniProtKB">
        <authorList>
            <consortium name="RefSeq"/>
        </authorList>
    </citation>
    <scope>IDENTIFICATION</scope>
</reference>
<dbReference type="InterPro" id="IPR051235">
    <property type="entry name" value="CEP152/SHC-Transforming"/>
</dbReference>
<dbReference type="PROSITE" id="PS01179">
    <property type="entry name" value="PID"/>
    <property type="match status" value="1"/>
</dbReference>
<proteinExistence type="predicted"/>
<feature type="region of interest" description="Disordered" evidence="3">
    <location>
        <begin position="116"/>
        <end position="143"/>
    </location>
</feature>
<evidence type="ECO:0000313" key="6">
    <source>
        <dbReference type="Proteomes" id="UP000695022"/>
    </source>
</evidence>